<sequence length="314" mass="35361">MSRVLSIAAAQLGPIQRADSRAAVVTRMIALMEAAKANGCDLVVFPELCLTTFFPRWFMEDEAEIDSFFEREMPSNETAPLFTCARELQLAFSFGFAELAQEDGRTRRFNTQILVGKDGRILSTYRKIHLPGHAEHEPWRAFQHLEKRYFEVGNLSWPVVRASCLHDGLFGQMICNDRRWPESYRVMGLQGVEMILLGYNTPVHNPPAPAHDRLSDFHNHLVMQAGAYQNASFVVGVAKCGLEEGCEMIGGSCIIAPTGEIVAQAVTREDELVVARCDLDLGQSYRNSTFNFARHREPEHYRMIVERKGAITPP</sequence>
<organism evidence="3 4">
    <name type="scientific">Candidatus Raskinella chloraquaticus</name>
    <dbReference type="NCBI Taxonomy" id="1951219"/>
    <lineage>
        <taxon>Bacteria</taxon>
        <taxon>Pseudomonadati</taxon>
        <taxon>Pseudomonadota</taxon>
        <taxon>Alphaproteobacteria</taxon>
        <taxon>Hyphomicrobiales</taxon>
        <taxon>Phreatobacteraceae</taxon>
        <taxon>Candidatus Raskinella</taxon>
    </lineage>
</organism>
<keyword evidence="1 3" id="KW-0378">Hydrolase</keyword>
<dbReference type="InterPro" id="IPR036526">
    <property type="entry name" value="C-N_Hydrolase_sf"/>
</dbReference>
<dbReference type="PANTHER" id="PTHR43674:SF12">
    <property type="entry name" value="NITRILASE C965.09-RELATED"/>
    <property type="match status" value="1"/>
</dbReference>
<evidence type="ECO:0000313" key="4">
    <source>
        <dbReference type="Proteomes" id="UP000192872"/>
    </source>
</evidence>
<dbReference type="Proteomes" id="UP000192872">
    <property type="component" value="Unassembled WGS sequence"/>
</dbReference>
<protein>
    <submittedName>
        <fullName evidence="3">N-carbamoyl-D-amino-acid hydrolase</fullName>
    </submittedName>
</protein>
<dbReference type="Pfam" id="PF00795">
    <property type="entry name" value="CN_hydrolase"/>
    <property type="match status" value="1"/>
</dbReference>
<name>A0A1W9HQV6_9HYPH</name>
<dbReference type="GO" id="GO:0016811">
    <property type="term" value="F:hydrolase activity, acting on carbon-nitrogen (but not peptide) bonds, in linear amides"/>
    <property type="evidence" value="ECO:0007669"/>
    <property type="project" value="TreeGrafter"/>
</dbReference>
<dbReference type="InterPro" id="IPR003010">
    <property type="entry name" value="C-N_Hydrolase"/>
</dbReference>
<feature type="domain" description="CN hydrolase" evidence="2">
    <location>
        <begin position="5"/>
        <end position="281"/>
    </location>
</feature>
<dbReference type="PANTHER" id="PTHR43674">
    <property type="entry name" value="NITRILASE C965.09-RELATED"/>
    <property type="match status" value="1"/>
</dbReference>
<dbReference type="SUPFAM" id="SSF56317">
    <property type="entry name" value="Carbon-nitrogen hydrolase"/>
    <property type="match status" value="1"/>
</dbReference>
<accession>A0A1W9HQV6</accession>
<dbReference type="PROSITE" id="PS50263">
    <property type="entry name" value="CN_HYDROLASE"/>
    <property type="match status" value="1"/>
</dbReference>
<dbReference type="RefSeq" id="WP_376799846.1">
    <property type="nucleotide sequence ID" value="NZ_DBNB01000008.1"/>
</dbReference>
<evidence type="ECO:0000256" key="1">
    <source>
        <dbReference type="ARBA" id="ARBA00022801"/>
    </source>
</evidence>
<proteinExistence type="predicted"/>
<dbReference type="InterPro" id="IPR050345">
    <property type="entry name" value="Aliph_Amidase/BUP"/>
</dbReference>
<evidence type="ECO:0000259" key="2">
    <source>
        <dbReference type="PROSITE" id="PS50263"/>
    </source>
</evidence>
<evidence type="ECO:0000313" key="3">
    <source>
        <dbReference type="EMBL" id="OQW49637.1"/>
    </source>
</evidence>
<dbReference type="EMBL" id="LWDL01000031">
    <property type="protein sequence ID" value="OQW49637.1"/>
    <property type="molecule type" value="Genomic_DNA"/>
</dbReference>
<gene>
    <name evidence="3" type="ORF">A4S15_02635</name>
</gene>
<dbReference type="STRING" id="1827387.A4S15_02635"/>
<comment type="caution">
    <text evidence="3">The sequence shown here is derived from an EMBL/GenBank/DDBJ whole genome shotgun (WGS) entry which is preliminary data.</text>
</comment>
<reference evidence="3 4" key="1">
    <citation type="journal article" date="2017" name="Water Res.">
        <title>Comammox in drinking water systems.</title>
        <authorList>
            <person name="Wang Y."/>
            <person name="Ma L."/>
            <person name="Mao Y."/>
            <person name="Jiang X."/>
            <person name="Xia Y."/>
            <person name="Yu K."/>
            <person name="Li B."/>
            <person name="Zhang T."/>
        </authorList>
    </citation>
    <scope>NUCLEOTIDE SEQUENCE [LARGE SCALE GENOMIC DNA]</scope>
    <source>
        <strain evidence="3">SG_bin8</strain>
    </source>
</reference>
<dbReference type="CDD" id="cd07569">
    <property type="entry name" value="DCase"/>
    <property type="match status" value="1"/>
</dbReference>
<dbReference type="AlphaFoldDB" id="A0A1W9HQV6"/>
<dbReference type="Gene3D" id="3.60.110.10">
    <property type="entry name" value="Carbon-nitrogen hydrolase"/>
    <property type="match status" value="1"/>
</dbReference>